<keyword evidence="3" id="KW-0614">Plasmid</keyword>
<feature type="domain" description="Photosynthesis system II assembly factor Ycf48/Hcf136-like" evidence="2">
    <location>
        <begin position="210"/>
        <end position="468"/>
    </location>
</feature>
<feature type="signal peptide" evidence="1">
    <location>
        <begin position="1"/>
        <end position="22"/>
    </location>
</feature>
<name>A0ABN6NJE5_THEBO</name>
<proteinExistence type="predicted"/>
<reference evidence="3 4" key="1">
    <citation type="journal article" date="2022" name="Microbiol. Resour. Announc.">
        <title>Complete Genome Sequences of Thermus Strains Isolated from Senami Hot Spring in Japan.</title>
        <authorList>
            <person name="Miyazaki K."/>
        </authorList>
    </citation>
    <scope>NUCLEOTIDE SEQUENCE [LARGE SCALE GENOMIC DNA]</scope>
    <source>
        <strain evidence="3 4">SNM4-1</strain>
        <plasmid evidence="3 4">pTbrSNM4-1b</plasmid>
    </source>
</reference>
<organism evidence="3 4">
    <name type="scientific">Thermus brockianus</name>
    <dbReference type="NCBI Taxonomy" id="56956"/>
    <lineage>
        <taxon>Bacteria</taxon>
        <taxon>Thermotogati</taxon>
        <taxon>Deinococcota</taxon>
        <taxon>Deinococci</taxon>
        <taxon>Thermales</taxon>
        <taxon>Thermaceae</taxon>
        <taxon>Thermus</taxon>
    </lineage>
</organism>
<keyword evidence="1" id="KW-0732">Signal</keyword>
<protein>
    <recommendedName>
        <fullName evidence="2">Photosynthesis system II assembly factor Ycf48/Hcf136-like domain-containing protein</fullName>
    </recommendedName>
</protein>
<accession>A0ABN6NJE5</accession>
<dbReference type="Proteomes" id="UP000831120">
    <property type="component" value="Plasmid pTbrSNM4-1b"/>
</dbReference>
<evidence type="ECO:0000313" key="4">
    <source>
        <dbReference type="Proteomes" id="UP000831120"/>
    </source>
</evidence>
<sequence length="630" mass="66806">MKKARLLLGVALILLVAGCAMQGSPDQGNGGGGNGGGGNGGGGVLACSPTAGNPGETWKVAFSYAPEAIIFAGGCYVAVEGPSALISPNGLMWHVIQLNANEELSDVVFGRGLLVAVGRGLYTSSDGLNWNRKDLPSAPSWLSGVAYGEERGLFVAVGSGGAIYSSVDGESWERRSSPTTSNLADVAHGGGSFVAVGRNGVIVYSQDGVNWTTAQANGADDRFSVAFGNGRFVTNGRGGLFLSEDGGASWSRANAPVNIFSTVAFGRGTFVIGGGTPGTVILLSDAENWETIPLPTQTTIDFVAYVNGKFWAFTQYGDVLVSTDGRNWETAFNPGQDPITIRHVNNRFYLLLGGSGITRIASSPDGISWTLHDQSIPGVITALAYGSNRYVAVGRDGALYYSEDAQEWIPGQVAGASSEWDLTDVVYADNRFVAVGLGGLVLVSEDGERWDIKQPYGPTENDFYALAYGAGTLLGASEDGFLWISSDRGDTWTTVDTGAGENLNAILYANQRFVAVGDRGTIVASDPSDVETWTLEESNLTGYSVYGDLYSVAYDEQRDVYLAVGVFDGYIGGEWYSWPVVLRKWGNDSHNPWEPLTRDFDNRSFLDFRSIVLGNGRFVCAGPYSVGVTP</sequence>
<keyword evidence="4" id="KW-1185">Reference proteome</keyword>
<evidence type="ECO:0000256" key="1">
    <source>
        <dbReference type="SAM" id="SignalP"/>
    </source>
</evidence>
<geneLocation type="plasmid" evidence="3 4">
    <name>pTbrSNM4-1b</name>
</geneLocation>
<dbReference type="SUPFAM" id="SSF110296">
    <property type="entry name" value="Oligoxyloglucan reducing end-specific cellobiohydrolase"/>
    <property type="match status" value="2"/>
</dbReference>
<dbReference type="InterPro" id="IPR028203">
    <property type="entry name" value="PSII_CF48-like_dom"/>
</dbReference>
<gene>
    <name evidence="3" type="ORF">TbrSNM41_24620</name>
</gene>
<evidence type="ECO:0000259" key="2">
    <source>
        <dbReference type="Pfam" id="PF14870"/>
    </source>
</evidence>
<dbReference type="InterPro" id="IPR015943">
    <property type="entry name" value="WD40/YVTN_repeat-like_dom_sf"/>
</dbReference>
<evidence type="ECO:0000313" key="3">
    <source>
        <dbReference type="EMBL" id="BDG17728.1"/>
    </source>
</evidence>
<feature type="chain" id="PRO_5045980132" description="Photosynthesis system II assembly factor Ycf48/Hcf136-like domain-containing protein" evidence="1">
    <location>
        <begin position="23"/>
        <end position="630"/>
    </location>
</feature>
<dbReference type="PROSITE" id="PS51257">
    <property type="entry name" value="PROKAR_LIPOPROTEIN"/>
    <property type="match status" value="1"/>
</dbReference>
<dbReference type="RefSeq" id="WP_244363795.1">
    <property type="nucleotide sequence ID" value="NZ_AP025594.1"/>
</dbReference>
<dbReference type="Pfam" id="PF14870">
    <property type="entry name" value="PSII_BNR"/>
    <property type="match status" value="1"/>
</dbReference>
<dbReference type="EMBL" id="AP025594">
    <property type="protein sequence ID" value="BDG17728.1"/>
    <property type="molecule type" value="Genomic_DNA"/>
</dbReference>
<dbReference type="Gene3D" id="2.130.10.10">
    <property type="entry name" value="YVTN repeat-like/Quinoprotein amine dehydrogenase"/>
    <property type="match status" value="2"/>
</dbReference>